<dbReference type="GO" id="GO:0008270">
    <property type="term" value="F:zinc ion binding"/>
    <property type="evidence" value="ECO:0007669"/>
    <property type="project" value="TreeGrafter"/>
</dbReference>
<evidence type="ECO:0000256" key="5">
    <source>
        <dbReference type="ARBA" id="ARBA00023125"/>
    </source>
</evidence>
<dbReference type="GO" id="GO:0003700">
    <property type="term" value="F:DNA-binding transcription factor activity"/>
    <property type="evidence" value="ECO:0007669"/>
    <property type="project" value="InterPro"/>
</dbReference>
<keyword evidence="10" id="KW-1185">Reference proteome</keyword>
<name>A0A1M7XZT2_9FIRM</name>
<keyword evidence="4" id="KW-0805">Transcription regulation</keyword>
<dbReference type="GO" id="GO:0000976">
    <property type="term" value="F:transcription cis-regulatory region binding"/>
    <property type="evidence" value="ECO:0007669"/>
    <property type="project" value="TreeGrafter"/>
</dbReference>
<dbReference type="InterPro" id="IPR002481">
    <property type="entry name" value="FUR"/>
</dbReference>
<feature type="binding site" evidence="7">
    <location>
        <position position="80"/>
    </location>
    <ligand>
        <name>Zn(2+)</name>
        <dbReference type="ChEBI" id="CHEBI:29105"/>
    </ligand>
</feature>
<dbReference type="Gene3D" id="3.30.1490.190">
    <property type="match status" value="1"/>
</dbReference>
<dbReference type="InterPro" id="IPR036390">
    <property type="entry name" value="WH_DNA-bd_sf"/>
</dbReference>
<dbReference type="GO" id="GO:0045892">
    <property type="term" value="P:negative regulation of DNA-templated transcription"/>
    <property type="evidence" value="ECO:0007669"/>
    <property type="project" value="TreeGrafter"/>
</dbReference>
<keyword evidence="8" id="KW-0408">Iron</keyword>
<evidence type="ECO:0000256" key="4">
    <source>
        <dbReference type="ARBA" id="ARBA00023015"/>
    </source>
</evidence>
<evidence type="ECO:0000256" key="3">
    <source>
        <dbReference type="ARBA" id="ARBA00022833"/>
    </source>
</evidence>
<comment type="cofactor">
    <cofactor evidence="7">
        <name>Zn(2+)</name>
        <dbReference type="ChEBI" id="CHEBI:29105"/>
    </cofactor>
    <text evidence="7">Binds 1 zinc ion per subunit.</text>
</comment>
<evidence type="ECO:0000256" key="2">
    <source>
        <dbReference type="ARBA" id="ARBA00022491"/>
    </source>
</evidence>
<dbReference type="Pfam" id="PF01475">
    <property type="entry name" value="FUR"/>
    <property type="match status" value="1"/>
</dbReference>
<dbReference type="OrthoDB" id="8659436at2"/>
<dbReference type="InterPro" id="IPR043135">
    <property type="entry name" value="Fur_C"/>
</dbReference>
<keyword evidence="6" id="KW-0804">Transcription</keyword>
<gene>
    <name evidence="9" type="ORF">SAMN02745217_00695</name>
</gene>
<dbReference type="PANTHER" id="PTHR33202:SF7">
    <property type="entry name" value="FERRIC UPTAKE REGULATION PROTEIN"/>
    <property type="match status" value="1"/>
</dbReference>
<dbReference type="RefSeq" id="WP_073587376.1">
    <property type="nucleotide sequence ID" value="NZ_FRFD01000003.1"/>
</dbReference>
<evidence type="ECO:0000256" key="6">
    <source>
        <dbReference type="ARBA" id="ARBA00023163"/>
    </source>
</evidence>
<accession>A0A1M7XZT2</accession>
<feature type="binding site" evidence="7">
    <location>
        <position position="114"/>
    </location>
    <ligand>
        <name>Zn(2+)</name>
        <dbReference type="ChEBI" id="CHEBI:29105"/>
    </ligand>
</feature>
<organism evidence="9 10">
    <name type="scientific">Anaerocolumna xylanovorans DSM 12503</name>
    <dbReference type="NCBI Taxonomy" id="1121345"/>
    <lineage>
        <taxon>Bacteria</taxon>
        <taxon>Bacillati</taxon>
        <taxon>Bacillota</taxon>
        <taxon>Clostridia</taxon>
        <taxon>Lachnospirales</taxon>
        <taxon>Lachnospiraceae</taxon>
        <taxon>Anaerocolumna</taxon>
    </lineage>
</organism>
<evidence type="ECO:0000256" key="1">
    <source>
        <dbReference type="ARBA" id="ARBA00007957"/>
    </source>
</evidence>
<feature type="binding site" evidence="7">
    <location>
        <position position="117"/>
    </location>
    <ligand>
        <name>Zn(2+)</name>
        <dbReference type="ChEBI" id="CHEBI:29105"/>
    </ligand>
</feature>
<feature type="binding site" evidence="8">
    <location>
        <position position="73"/>
    </location>
    <ligand>
        <name>Fe cation</name>
        <dbReference type="ChEBI" id="CHEBI:24875"/>
    </ligand>
</feature>
<evidence type="ECO:0000313" key="10">
    <source>
        <dbReference type="Proteomes" id="UP000184612"/>
    </source>
</evidence>
<comment type="similarity">
    <text evidence="1">Belongs to the Fur family.</text>
</comment>
<dbReference type="AlphaFoldDB" id="A0A1M7XZT2"/>
<keyword evidence="5" id="KW-0238">DNA-binding</keyword>
<evidence type="ECO:0000313" key="9">
    <source>
        <dbReference type="EMBL" id="SHO44707.1"/>
    </source>
</evidence>
<dbReference type="GO" id="GO:1900376">
    <property type="term" value="P:regulation of secondary metabolite biosynthetic process"/>
    <property type="evidence" value="ECO:0007669"/>
    <property type="project" value="TreeGrafter"/>
</dbReference>
<dbReference type="CDD" id="cd07153">
    <property type="entry name" value="Fur_like"/>
    <property type="match status" value="1"/>
</dbReference>
<sequence length="123" mass="13797">MTKVQKAILDILRNSRQHLSASEVYWRVKQQVPTVALGTVYRNLNQFADSGQIRRVGRADAADFFEGNTSPHDHAVCIHCGQMTDIVIPGLRGFLKEQIKGQIISVNLTLNYICPQCAEKSKE</sequence>
<dbReference type="STRING" id="1121345.SAMN02745217_00695"/>
<keyword evidence="2" id="KW-0678">Repressor</keyword>
<feature type="binding site" evidence="7">
    <location>
        <position position="77"/>
    </location>
    <ligand>
        <name>Zn(2+)</name>
        <dbReference type="ChEBI" id="CHEBI:29105"/>
    </ligand>
</feature>
<reference evidence="9 10" key="1">
    <citation type="submission" date="2016-12" db="EMBL/GenBank/DDBJ databases">
        <authorList>
            <person name="Song W.-J."/>
            <person name="Kurnit D.M."/>
        </authorList>
    </citation>
    <scope>NUCLEOTIDE SEQUENCE [LARGE SCALE GENOMIC DNA]</scope>
    <source>
        <strain evidence="9 10">DSM 12503</strain>
    </source>
</reference>
<dbReference type="InterPro" id="IPR036388">
    <property type="entry name" value="WH-like_DNA-bd_sf"/>
</dbReference>
<dbReference type="PANTHER" id="PTHR33202">
    <property type="entry name" value="ZINC UPTAKE REGULATION PROTEIN"/>
    <property type="match status" value="1"/>
</dbReference>
<dbReference type="Gene3D" id="1.10.10.10">
    <property type="entry name" value="Winged helix-like DNA-binding domain superfamily/Winged helix DNA-binding domain"/>
    <property type="match status" value="1"/>
</dbReference>
<evidence type="ECO:0000256" key="8">
    <source>
        <dbReference type="PIRSR" id="PIRSR602481-2"/>
    </source>
</evidence>
<keyword evidence="3 7" id="KW-0862">Zinc</keyword>
<comment type="cofactor">
    <cofactor evidence="8">
        <name>Mn(2+)</name>
        <dbReference type="ChEBI" id="CHEBI:29035"/>
    </cofactor>
    <cofactor evidence="8">
        <name>Fe(2+)</name>
        <dbReference type="ChEBI" id="CHEBI:29033"/>
    </cofactor>
    <text evidence="8">Binds 1 Mn(2+) or Fe(2+) ion per subunit.</text>
</comment>
<proteinExistence type="inferred from homology"/>
<keyword evidence="7" id="KW-0479">Metal-binding</keyword>
<protein>
    <submittedName>
        <fullName evidence="9">Fur family transcriptional regulator, peroxide stress response regulator</fullName>
    </submittedName>
</protein>
<evidence type="ECO:0000256" key="7">
    <source>
        <dbReference type="PIRSR" id="PIRSR602481-1"/>
    </source>
</evidence>
<dbReference type="EMBL" id="FRFD01000003">
    <property type="protein sequence ID" value="SHO44707.1"/>
    <property type="molecule type" value="Genomic_DNA"/>
</dbReference>
<dbReference type="SUPFAM" id="SSF46785">
    <property type="entry name" value="Winged helix' DNA-binding domain"/>
    <property type="match status" value="1"/>
</dbReference>
<dbReference type="Proteomes" id="UP000184612">
    <property type="component" value="Unassembled WGS sequence"/>
</dbReference>